<dbReference type="NCBIfam" id="NF002223">
    <property type="entry name" value="PRK01117.1"/>
    <property type="match status" value="1"/>
</dbReference>
<dbReference type="EMBL" id="BAAAGE010000009">
    <property type="protein sequence ID" value="GAA0734141.1"/>
    <property type="molecule type" value="Genomic_DNA"/>
</dbReference>
<dbReference type="EC" id="6.3.4.4" evidence="8 10"/>
<evidence type="ECO:0000256" key="5">
    <source>
        <dbReference type="ARBA" id="ARBA00022755"/>
    </source>
</evidence>
<dbReference type="PANTHER" id="PTHR11846:SF0">
    <property type="entry name" value="ADENYLOSUCCINATE SYNTHETASE"/>
    <property type="match status" value="1"/>
</dbReference>
<dbReference type="SMART" id="SM00788">
    <property type="entry name" value="Adenylsucc_synt"/>
    <property type="match status" value="1"/>
</dbReference>
<keyword evidence="4 8" id="KW-0547">Nucleotide-binding</keyword>
<gene>
    <name evidence="8" type="primary">purA</name>
    <name evidence="11" type="ORF">GCM10009430_49030</name>
</gene>
<evidence type="ECO:0000256" key="8">
    <source>
        <dbReference type="HAMAP-Rule" id="MF_00011"/>
    </source>
</evidence>
<evidence type="ECO:0000313" key="12">
    <source>
        <dbReference type="Proteomes" id="UP001501758"/>
    </source>
</evidence>
<dbReference type="Proteomes" id="UP001501758">
    <property type="component" value="Unassembled WGS sequence"/>
</dbReference>
<dbReference type="InterPro" id="IPR042110">
    <property type="entry name" value="Adenylosuccinate_synth_dom2"/>
</dbReference>
<feature type="active site" evidence="9">
    <location>
        <position position="140"/>
    </location>
</feature>
<comment type="cofactor">
    <cofactor evidence="8">
        <name>Mg(2+)</name>
        <dbReference type="ChEBI" id="CHEBI:18420"/>
    </cofactor>
    <text evidence="8">Binds 1 Mg(2+) ion per subunit.</text>
</comment>
<feature type="binding site" evidence="8">
    <location>
        <position position="143"/>
    </location>
    <ligand>
        <name>IMP</name>
        <dbReference type="ChEBI" id="CHEBI:58053"/>
        <note>ligand shared between dimeric partners</note>
    </ligand>
</feature>
<dbReference type="CDD" id="cd03108">
    <property type="entry name" value="AdSS"/>
    <property type="match status" value="1"/>
</dbReference>
<dbReference type="InterPro" id="IPR001114">
    <property type="entry name" value="Adenylosuccinate_synthetase"/>
</dbReference>
<evidence type="ECO:0000256" key="10">
    <source>
        <dbReference type="RuleBase" id="RU000520"/>
    </source>
</evidence>
<feature type="binding site" description="in other chain" evidence="8">
    <location>
        <position position="224"/>
    </location>
    <ligand>
        <name>IMP</name>
        <dbReference type="ChEBI" id="CHEBI:58053"/>
        <note>ligand shared between dimeric partners</note>
    </ligand>
</feature>
<dbReference type="PANTHER" id="PTHR11846">
    <property type="entry name" value="ADENYLOSUCCINATE SYNTHETASE"/>
    <property type="match status" value="1"/>
</dbReference>
<dbReference type="SUPFAM" id="SSF52540">
    <property type="entry name" value="P-loop containing nucleoside triphosphate hydrolases"/>
    <property type="match status" value="1"/>
</dbReference>
<feature type="binding site" evidence="8">
    <location>
        <begin position="40"/>
        <end position="42"/>
    </location>
    <ligand>
        <name>GTP</name>
        <dbReference type="ChEBI" id="CHEBI:37565"/>
    </ligand>
</feature>
<feature type="binding site" description="in other chain" evidence="8">
    <location>
        <begin position="13"/>
        <end position="16"/>
    </location>
    <ligand>
        <name>IMP</name>
        <dbReference type="ChEBI" id="CHEBI:58053"/>
        <note>ligand shared between dimeric partners</note>
    </ligand>
</feature>
<dbReference type="PROSITE" id="PS00513">
    <property type="entry name" value="ADENYLOSUCCIN_SYN_2"/>
    <property type="match status" value="1"/>
</dbReference>
<keyword evidence="12" id="KW-1185">Reference proteome</keyword>
<accession>A0ABP3UIF9</accession>
<dbReference type="NCBIfam" id="TIGR00184">
    <property type="entry name" value="purA"/>
    <property type="match status" value="1"/>
</dbReference>
<evidence type="ECO:0000256" key="6">
    <source>
        <dbReference type="ARBA" id="ARBA00022842"/>
    </source>
</evidence>
<evidence type="ECO:0000256" key="9">
    <source>
        <dbReference type="PROSITE-ProRule" id="PRU10134"/>
    </source>
</evidence>
<feature type="binding site" evidence="8">
    <location>
        <position position="40"/>
    </location>
    <ligand>
        <name>Mg(2+)</name>
        <dbReference type="ChEBI" id="CHEBI:18420"/>
    </ligand>
</feature>
<protein>
    <recommendedName>
        <fullName evidence="8 10">Adenylosuccinate synthetase</fullName>
        <shortName evidence="8">AMPSase</shortName>
        <shortName evidence="8">AdSS</shortName>
        <ecNumber evidence="8 10">6.3.4.4</ecNumber>
    </recommendedName>
    <alternativeName>
        <fullName evidence="8">IMP--aspartate ligase</fullName>
    </alternativeName>
</protein>
<dbReference type="Gene3D" id="3.40.440.10">
    <property type="entry name" value="Adenylosuccinate Synthetase, subunit A, domain 1"/>
    <property type="match status" value="1"/>
</dbReference>
<evidence type="ECO:0000256" key="1">
    <source>
        <dbReference type="ARBA" id="ARBA00011738"/>
    </source>
</evidence>
<organism evidence="11 12">
    <name type="scientific">Aquimarina litoralis</name>
    <dbReference type="NCBI Taxonomy" id="584605"/>
    <lineage>
        <taxon>Bacteria</taxon>
        <taxon>Pseudomonadati</taxon>
        <taxon>Bacteroidota</taxon>
        <taxon>Flavobacteriia</taxon>
        <taxon>Flavobacteriales</taxon>
        <taxon>Flavobacteriaceae</taxon>
        <taxon>Aquimarina</taxon>
    </lineage>
</organism>
<dbReference type="PROSITE" id="PS01266">
    <property type="entry name" value="ADENYLOSUCCIN_SYN_1"/>
    <property type="match status" value="1"/>
</dbReference>
<evidence type="ECO:0000256" key="2">
    <source>
        <dbReference type="ARBA" id="ARBA00022598"/>
    </source>
</evidence>
<dbReference type="RefSeq" id="WP_343914892.1">
    <property type="nucleotide sequence ID" value="NZ_BAAAGE010000009.1"/>
</dbReference>
<keyword evidence="3 8" id="KW-0479">Metal-binding</keyword>
<comment type="caution">
    <text evidence="11">The sequence shown here is derived from an EMBL/GenBank/DDBJ whole genome shotgun (WGS) entry which is preliminary data.</text>
</comment>
<comment type="similarity">
    <text evidence="8 10">Belongs to the adenylosuccinate synthetase family.</text>
</comment>
<dbReference type="InterPro" id="IPR018220">
    <property type="entry name" value="Adenylosuccin_syn_GTP-bd"/>
</dbReference>
<name>A0ABP3UIF9_9FLAO</name>
<feature type="binding site" description="in other chain" evidence="8">
    <location>
        <position position="239"/>
    </location>
    <ligand>
        <name>IMP</name>
        <dbReference type="ChEBI" id="CHEBI:58053"/>
        <note>ligand shared between dimeric partners</note>
    </ligand>
</feature>
<feature type="active site" description="Proton donor" evidence="8">
    <location>
        <position position="41"/>
    </location>
</feature>
<comment type="subcellular location">
    <subcellularLocation>
        <location evidence="8">Cytoplasm</location>
    </subcellularLocation>
</comment>
<dbReference type="InterPro" id="IPR027417">
    <property type="entry name" value="P-loop_NTPase"/>
</dbReference>
<keyword evidence="5 8" id="KW-0658">Purine biosynthesis</keyword>
<evidence type="ECO:0000256" key="4">
    <source>
        <dbReference type="ARBA" id="ARBA00022741"/>
    </source>
</evidence>
<dbReference type="InterPro" id="IPR042109">
    <property type="entry name" value="Adenylosuccinate_synth_dom1"/>
</dbReference>
<dbReference type="HAMAP" id="MF_00011">
    <property type="entry name" value="Adenylosucc_synth"/>
    <property type="match status" value="1"/>
</dbReference>
<feature type="binding site" evidence="8">
    <location>
        <begin position="331"/>
        <end position="333"/>
    </location>
    <ligand>
        <name>GTP</name>
        <dbReference type="ChEBI" id="CHEBI:37565"/>
    </ligand>
</feature>
<keyword evidence="6 8" id="KW-0460">Magnesium</keyword>
<evidence type="ECO:0000313" key="11">
    <source>
        <dbReference type="EMBL" id="GAA0734141.1"/>
    </source>
</evidence>
<sequence length="423" mass="47053">MAVNLLLGLQWGDEGKGKIVDVLTKNYDIIARFQGGPNAGHTLEFDGIKHVLHTIPSGIFHDKAVNLVGNGVVIDPVIFKKELDNLAKFNIDYKSKLLISRKAHLILPTHRILDAASEASKGKAKIGSTLKGIGPTYMDKTGRNGIRVGDLELSDWKERYRNLANKHEAMIDFYDAKIEYDLQELEQDFFEAVETLKSLTFIDSEEYLHQAQKEGKKILAEGAQGSLLDIDFGTYPFVTSSNTTAAGACTGLGVAPNKIKEVFGIFKAYTTRVGSGPFPTELFDEDGETMGRVGNEFGATTGRPRRCGWLDLVALKYAVHVNGVTQLMMMKGDVLSGFNTLKVCTAYKYKGETIDHLPYNIEPENVTPIYTEMKGWSEDLTKMSDKSEFPKELNKYIEFLEKELETPITIVSVGPDRTQTIHR</sequence>
<feature type="binding site" evidence="8">
    <location>
        <begin position="412"/>
        <end position="414"/>
    </location>
    <ligand>
        <name>GTP</name>
        <dbReference type="ChEBI" id="CHEBI:37565"/>
    </ligand>
</feature>
<comment type="catalytic activity">
    <reaction evidence="8 10">
        <text>IMP + L-aspartate + GTP = N(6)-(1,2-dicarboxyethyl)-AMP + GDP + phosphate + 2 H(+)</text>
        <dbReference type="Rhea" id="RHEA:15753"/>
        <dbReference type="ChEBI" id="CHEBI:15378"/>
        <dbReference type="ChEBI" id="CHEBI:29991"/>
        <dbReference type="ChEBI" id="CHEBI:37565"/>
        <dbReference type="ChEBI" id="CHEBI:43474"/>
        <dbReference type="ChEBI" id="CHEBI:57567"/>
        <dbReference type="ChEBI" id="CHEBI:58053"/>
        <dbReference type="ChEBI" id="CHEBI:58189"/>
        <dbReference type="EC" id="6.3.4.4"/>
    </reaction>
</comment>
<evidence type="ECO:0000256" key="3">
    <source>
        <dbReference type="ARBA" id="ARBA00022723"/>
    </source>
</evidence>
<reference evidence="12" key="1">
    <citation type="journal article" date="2019" name="Int. J. Syst. Evol. Microbiol.">
        <title>The Global Catalogue of Microorganisms (GCM) 10K type strain sequencing project: providing services to taxonomists for standard genome sequencing and annotation.</title>
        <authorList>
            <consortium name="The Broad Institute Genomics Platform"/>
            <consortium name="The Broad Institute Genome Sequencing Center for Infectious Disease"/>
            <person name="Wu L."/>
            <person name="Ma J."/>
        </authorList>
    </citation>
    <scope>NUCLEOTIDE SEQUENCE [LARGE SCALE GENOMIC DNA]</scope>
    <source>
        <strain evidence="12">JCM 15974</strain>
    </source>
</reference>
<feature type="binding site" evidence="8">
    <location>
        <begin position="12"/>
        <end position="18"/>
    </location>
    <ligand>
        <name>GTP</name>
        <dbReference type="ChEBI" id="CHEBI:37565"/>
    </ligand>
</feature>
<comment type="subunit">
    <text evidence="1 8">Homodimer.</text>
</comment>
<feature type="binding site" evidence="8">
    <location>
        <position position="305"/>
    </location>
    <ligand>
        <name>GTP</name>
        <dbReference type="ChEBI" id="CHEBI:37565"/>
    </ligand>
</feature>
<dbReference type="Gene3D" id="1.10.300.10">
    <property type="entry name" value="Adenylosuccinate Synthetase, subunit A, domain 2"/>
    <property type="match status" value="1"/>
</dbReference>
<keyword evidence="8" id="KW-0963">Cytoplasm</keyword>
<dbReference type="InterPro" id="IPR042111">
    <property type="entry name" value="Adenylosuccinate_synth_dom3"/>
</dbReference>
<comment type="function">
    <text evidence="8">Plays an important role in the de novo pathway of purine nucleotide biosynthesis. Catalyzes the first committed step in the biosynthesis of AMP from IMP.</text>
</comment>
<dbReference type="InterPro" id="IPR033128">
    <property type="entry name" value="Adenylosuccin_syn_Lys_AS"/>
</dbReference>
<feature type="binding site" description="in other chain" evidence="8">
    <location>
        <position position="303"/>
    </location>
    <ligand>
        <name>IMP</name>
        <dbReference type="ChEBI" id="CHEBI:58053"/>
        <note>ligand shared between dimeric partners</note>
    </ligand>
</feature>
<feature type="binding site" description="in other chain" evidence="8">
    <location>
        <position position="129"/>
    </location>
    <ligand>
        <name>IMP</name>
        <dbReference type="ChEBI" id="CHEBI:58053"/>
        <note>ligand shared between dimeric partners</note>
    </ligand>
</feature>
<keyword evidence="2 8" id="KW-0436">Ligase</keyword>
<comment type="pathway">
    <text evidence="8 10">Purine metabolism; AMP biosynthesis via de novo pathway; AMP from IMP: step 1/2.</text>
</comment>
<feature type="binding site" description="in other chain" evidence="8">
    <location>
        <begin position="38"/>
        <end position="41"/>
    </location>
    <ligand>
        <name>IMP</name>
        <dbReference type="ChEBI" id="CHEBI:58053"/>
        <note>ligand shared between dimeric partners</note>
    </ligand>
</feature>
<feature type="active site" description="Proton acceptor" evidence="8">
    <location>
        <position position="13"/>
    </location>
</feature>
<dbReference type="Pfam" id="PF00709">
    <property type="entry name" value="Adenylsucc_synt"/>
    <property type="match status" value="1"/>
</dbReference>
<feature type="binding site" evidence="8">
    <location>
        <begin position="299"/>
        <end position="305"/>
    </location>
    <ligand>
        <name>substrate</name>
    </ligand>
</feature>
<feature type="binding site" evidence="8">
    <location>
        <position position="13"/>
    </location>
    <ligand>
        <name>Mg(2+)</name>
        <dbReference type="ChEBI" id="CHEBI:18420"/>
    </ligand>
</feature>
<keyword evidence="7 8" id="KW-0342">GTP-binding</keyword>
<dbReference type="Gene3D" id="3.90.170.10">
    <property type="entry name" value="Adenylosuccinate Synthetase, subunit A, domain 3"/>
    <property type="match status" value="1"/>
</dbReference>
<evidence type="ECO:0000256" key="7">
    <source>
        <dbReference type="ARBA" id="ARBA00023134"/>
    </source>
</evidence>
<proteinExistence type="inferred from homology"/>